<dbReference type="PANTHER" id="PTHR42061:SF6">
    <property type="entry name" value="ENDO-CHITOSANASE"/>
    <property type="match status" value="1"/>
</dbReference>
<evidence type="ECO:0000256" key="6">
    <source>
        <dbReference type="ARBA" id="ARBA00022801"/>
    </source>
</evidence>
<feature type="signal peptide" evidence="10">
    <location>
        <begin position="1"/>
        <end position="27"/>
    </location>
</feature>
<keyword evidence="6 10" id="KW-0378">Hydrolase</keyword>
<protein>
    <recommendedName>
        <fullName evidence="10">Endo-chitosanase</fullName>
        <ecNumber evidence="10">3.2.1.132</ecNumber>
    </recommendedName>
</protein>
<accession>A0A443HL06</accession>
<dbReference type="EC" id="3.2.1.132" evidence="10"/>
<evidence type="ECO:0000256" key="8">
    <source>
        <dbReference type="ARBA" id="ARBA00023295"/>
    </source>
</evidence>
<sequence>MNMKTLHLGLFFFFICLLACYPTCVDGRDIPLRLRSFYREVKRSGCRMPLATGFKDGHGHSGFTYCGDYSKRGIIYISGPRSHRLLADMDVDCDGANNTVGRCGNDPSGQGKTAFKNIAQSYGIPDLNANIHSYIVFGNEGAVPSFNPRAHGMRPLSVMAVICNNQLFYGVWGDTNGGVDTGEASISLATACFPNGNITADNGHQAHDVLYLGFTGSSAVPGKKGARWTASSFEGFEASLARIGDKLVRKRVPRKRCIGIWKCEKCRICF</sequence>
<comment type="caution">
    <text evidence="11">The sequence shown here is derived from an EMBL/GenBank/DDBJ whole genome shotgun (WGS) entry which is preliminary data.</text>
</comment>
<evidence type="ECO:0000313" key="11">
    <source>
        <dbReference type="EMBL" id="RWQ92488.1"/>
    </source>
</evidence>
<dbReference type="GO" id="GO:0016977">
    <property type="term" value="F:chitosanase activity"/>
    <property type="evidence" value="ECO:0007669"/>
    <property type="project" value="UniProtKB-EC"/>
</dbReference>
<evidence type="ECO:0000313" key="12">
    <source>
        <dbReference type="Proteomes" id="UP000283841"/>
    </source>
</evidence>
<evidence type="ECO:0000256" key="10">
    <source>
        <dbReference type="RuleBase" id="RU361208"/>
    </source>
</evidence>
<dbReference type="VEuPathDB" id="FungiDB:C8Q69DRAFT_100071"/>
<dbReference type="GeneID" id="39594274"/>
<gene>
    <name evidence="11" type="ORF">C8Q69DRAFT_100071</name>
</gene>
<comment type="similarity">
    <text evidence="3 10">Belongs to the glycosyl hydrolase 75 family.</text>
</comment>
<dbReference type="GO" id="GO:0000272">
    <property type="term" value="P:polysaccharide catabolic process"/>
    <property type="evidence" value="ECO:0007669"/>
    <property type="project" value="UniProtKB-KW"/>
</dbReference>
<evidence type="ECO:0000256" key="5">
    <source>
        <dbReference type="ARBA" id="ARBA00022729"/>
    </source>
</evidence>
<evidence type="ECO:0000256" key="7">
    <source>
        <dbReference type="ARBA" id="ARBA00023277"/>
    </source>
</evidence>
<dbReference type="InterPro" id="IPR009939">
    <property type="entry name" value="Chitosanase_fungal"/>
</dbReference>
<reference evidence="11 12" key="1">
    <citation type="journal article" date="2018" name="Front. Microbiol.">
        <title>Genomic and genetic insights into a cosmopolitan fungus, Paecilomyces variotii (Eurotiales).</title>
        <authorList>
            <person name="Urquhart A.S."/>
            <person name="Mondo S.J."/>
            <person name="Makela M.R."/>
            <person name="Hane J.K."/>
            <person name="Wiebenga A."/>
            <person name="He G."/>
            <person name="Mihaltcheva S."/>
            <person name="Pangilinan J."/>
            <person name="Lipzen A."/>
            <person name="Barry K."/>
            <person name="de Vries R.P."/>
            <person name="Grigoriev I.V."/>
            <person name="Idnurm A."/>
        </authorList>
    </citation>
    <scope>NUCLEOTIDE SEQUENCE [LARGE SCALE GENOMIC DNA]</scope>
    <source>
        <strain evidence="11 12">CBS 101075</strain>
    </source>
</reference>
<comment type="subcellular location">
    <subcellularLocation>
        <location evidence="2 10">Secreted</location>
    </subcellularLocation>
</comment>
<name>A0A443HL06_BYSSP</name>
<organism evidence="11 12">
    <name type="scientific">Byssochlamys spectabilis</name>
    <name type="common">Paecilomyces variotii</name>
    <dbReference type="NCBI Taxonomy" id="264951"/>
    <lineage>
        <taxon>Eukaryota</taxon>
        <taxon>Fungi</taxon>
        <taxon>Dikarya</taxon>
        <taxon>Ascomycota</taxon>
        <taxon>Pezizomycotina</taxon>
        <taxon>Eurotiomycetes</taxon>
        <taxon>Eurotiomycetidae</taxon>
        <taxon>Eurotiales</taxon>
        <taxon>Thermoascaceae</taxon>
        <taxon>Paecilomyces</taxon>
    </lineage>
</organism>
<evidence type="ECO:0000256" key="1">
    <source>
        <dbReference type="ARBA" id="ARBA00000405"/>
    </source>
</evidence>
<keyword evidence="4" id="KW-0964">Secreted</keyword>
<keyword evidence="9 10" id="KW-0624">Polysaccharide degradation</keyword>
<comment type="function">
    <text evidence="10">Chitosanase catalyzing the endo-type cleavage of chitosan, the deacylated form of chitin. Chitosanase may be crucial in the degradation of the deacetylated portion of chitin in the fungal cell wall.</text>
</comment>
<keyword evidence="5 10" id="KW-0732">Signal</keyword>
<dbReference type="Proteomes" id="UP000283841">
    <property type="component" value="Unassembled WGS sequence"/>
</dbReference>
<evidence type="ECO:0000256" key="4">
    <source>
        <dbReference type="ARBA" id="ARBA00022525"/>
    </source>
</evidence>
<evidence type="ECO:0000256" key="2">
    <source>
        <dbReference type="ARBA" id="ARBA00004613"/>
    </source>
</evidence>
<keyword evidence="7" id="KW-0119">Carbohydrate metabolism</keyword>
<keyword evidence="8 10" id="KW-0326">Glycosidase</keyword>
<dbReference type="AlphaFoldDB" id="A0A443HL06"/>
<dbReference type="Pfam" id="PF07335">
    <property type="entry name" value="Glyco_hydro_75"/>
    <property type="match status" value="1"/>
</dbReference>
<dbReference type="PANTHER" id="PTHR42061">
    <property type="entry name" value="ENDO-CHITOSANASE"/>
    <property type="match status" value="1"/>
</dbReference>
<dbReference type="GO" id="GO:0005576">
    <property type="term" value="C:extracellular region"/>
    <property type="evidence" value="ECO:0007669"/>
    <property type="project" value="UniProtKB-SubCell"/>
</dbReference>
<proteinExistence type="inferred from homology"/>
<feature type="chain" id="PRO_5018824046" description="Endo-chitosanase" evidence="10">
    <location>
        <begin position="28"/>
        <end position="270"/>
    </location>
</feature>
<keyword evidence="12" id="KW-1185">Reference proteome</keyword>
<evidence type="ECO:0000256" key="3">
    <source>
        <dbReference type="ARBA" id="ARBA00007799"/>
    </source>
</evidence>
<comment type="catalytic activity">
    <reaction evidence="1 10">
        <text>Endohydrolysis of beta-(1-&gt;4)-linkages between D-glucosamine residues in a partly acetylated chitosan.</text>
        <dbReference type="EC" id="3.2.1.132"/>
    </reaction>
</comment>
<dbReference type="EMBL" id="RCNU01000013">
    <property type="protein sequence ID" value="RWQ92488.1"/>
    <property type="molecule type" value="Genomic_DNA"/>
</dbReference>
<dbReference type="RefSeq" id="XP_028482133.1">
    <property type="nucleotide sequence ID" value="XM_028624997.1"/>
</dbReference>
<evidence type="ECO:0000256" key="9">
    <source>
        <dbReference type="ARBA" id="ARBA00023326"/>
    </source>
</evidence>